<dbReference type="AlphaFoldDB" id="K1S158"/>
<name>K1S158_MAGGI</name>
<proteinExistence type="predicted"/>
<reference evidence="1" key="1">
    <citation type="journal article" date="2012" name="Nature">
        <title>The oyster genome reveals stress adaptation and complexity of shell formation.</title>
        <authorList>
            <person name="Zhang G."/>
            <person name="Fang X."/>
            <person name="Guo X."/>
            <person name="Li L."/>
            <person name="Luo R."/>
            <person name="Xu F."/>
            <person name="Yang P."/>
            <person name="Zhang L."/>
            <person name="Wang X."/>
            <person name="Qi H."/>
            <person name="Xiong Z."/>
            <person name="Que H."/>
            <person name="Xie Y."/>
            <person name="Holland P.W."/>
            <person name="Paps J."/>
            <person name="Zhu Y."/>
            <person name="Wu F."/>
            <person name="Chen Y."/>
            <person name="Wang J."/>
            <person name="Peng C."/>
            <person name="Meng J."/>
            <person name="Yang L."/>
            <person name="Liu J."/>
            <person name="Wen B."/>
            <person name="Zhang N."/>
            <person name="Huang Z."/>
            <person name="Zhu Q."/>
            <person name="Feng Y."/>
            <person name="Mount A."/>
            <person name="Hedgecock D."/>
            <person name="Xu Z."/>
            <person name="Liu Y."/>
            <person name="Domazet-Loso T."/>
            <person name="Du Y."/>
            <person name="Sun X."/>
            <person name="Zhang S."/>
            <person name="Liu B."/>
            <person name="Cheng P."/>
            <person name="Jiang X."/>
            <person name="Li J."/>
            <person name="Fan D."/>
            <person name="Wang W."/>
            <person name="Fu W."/>
            <person name="Wang T."/>
            <person name="Wang B."/>
            <person name="Zhang J."/>
            <person name="Peng Z."/>
            <person name="Li Y."/>
            <person name="Li N."/>
            <person name="Wang J."/>
            <person name="Chen M."/>
            <person name="He Y."/>
            <person name="Tan F."/>
            <person name="Song X."/>
            <person name="Zheng Q."/>
            <person name="Huang R."/>
            <person name="Yang H."/>
            <person name="Du X."/>
            <person name="Chen L."/>
            <person name="Yang M."/>
            <person name="Gaffney P.M."/>
            <person name="Wang S."/>
            <person name="Luo L."/>
            <person name="She Z."/>
            <person name="Ming Y."/>
            <person name="Huang W."/>
            <person name="Zhang S."/>
            <person name="Huang B."/>
            <person name="Zhang Y."/>
            <person name="Qu T."/>
            <person name="Ni P."/>
            <person name="Miao G."/>
            <person name="Wang J."/>
            <person name="Wang Q."/>
            <person name="Steinberg C.E."/>
            <person name="Wang H."/>
            <person name="Li N."/>
            <person name="Qian L."/>
            <person name="Zhang G."/>
            <person name="Li Y."/>
            <person name="Yang H."/>
            <person name="Liu X."/>
            <person name="Wang J."/>
            <person name="Yin Y."/>
            <person name="Wang J."/>
        </authorList>
    </citation>
    <scope>NUCLEOTIDE SEQUENCE [LARGE SCALE GENOMIC DNA]</scope>
    <source>
        <strain evidence="1">05x7-T-G4-1.051#20</strain>
    </source>
</reference>
<dbReference type="InParanoid" id="K1S158"/>
<dbReference type="EMBL" id="JH823218">
    <property type="protein sequence ID" value="EKC40986.1"/>
    <property type="molecule type" value="Genomic_DNA"/>
</dbReference>
<gene>
    <name evidence="1" type="ORF">CGI_10025285</name>
</gene>
<dbReference type="HOGENOM" id="CLU_1604326_0_0_1"/>
<protein>
    <submittedName>
        <fullName evidence="1">Uncharacterized protein</fullName>
    </submittedName>
</protein>
<evidence type="ECO:0000313" key="1">
    <source>
        <dbReference type="EMBL" id="EKC40986.1"/>
    </source>
</evidence>
<sequence length="166" mass="18407">MGSSGNQASTRLSESGSGFRALCTHRFKGAVSLIVKLSVVIPQWHKSILQELVYERRKMMVVGQQTLLTDPETDLDTTFDVLDETLPNADFVESTIKGQCFSGETARTETNGSSKNVEKSLFGSQRKVTEWMQHIDCDTSEEKFTINTGRSFPYGTNTGPTPSFIQ</sequence>
<organism evidence="1">
    <name type="scientific">Magallana gigas</name>
    <name type="common">Pacific oyster</name>
    <name type="synonym">Crassostrea gigas</name>
    <dbReference type="NCBI Taxonomy" id="29159"/>
    <lineage>
        <taxon>Eukaryota</taxon>
        <taxon>Metazoa</taxon>
        <taxon>Spiralia</taxon>
        <taxon>Lophotrochozoa</taxon>
        <taxon>Mollusca</taxon>
        <taxon>Bivalvia</taxon>
        <taxon>Autobranchia</taxon>
        <taxon>Pteriomorphia</taxon>
        <taxon>Ostreida</taxon>
        <taxon>Ostreoidea</taxon>
        <taxon>Ostreidae</taxon>
        <taxon>Magallana</taxon>
    </lineage>
</organism>
<accession>K1S158</accession>